<dbReference type="PROSITE" id="PS50051">
    <property type="entry name" value="MCM_2"/>
    <property type="match status" value="1"/>
</dbReference>
<dbReference type="NCBIfam" id="TIGR00368">
    <property type="entry name" value="YifB family Mg chelatase-like AAA ATPase"/>
    <property type="match status" value="1"/>
</dbReference>
<dbReference type="SUPFAM" id="SSF54211">
    <property type="entry name" value="Ribosomal protein S5 domain 2-like"/>
    <property type="match status" value="1"/>
</dbReference>
<dbReference type="InterPro" id="IPR027417">
    <property type="entry name" value="P-loop_NTPase"/>
</dbReference>
<dbReference type="Proteomes" id="UP000003280">
    <property type="component" value="Unassembled WGS sequence"/>
</dbReference>
<dbReference type="InterPro" id="IPR000523">
    <property type="entry name" value="Mg_chelatse_chII-like_cat_dom"/>
</dbReference>
<dbReference type="AlphaFoldDB" id="E0NN72"/>
<dbReference type="EMBL" id="AEEH01000048">
    <property type="protein sequence ID" value="EFM24745.1"/>
    <property type="molecule type" value="Genomic_DNA"/>
</dbReference>
<dbReference type="Pfam" id="PF13335">
    <property type="entry name" value="Mg_chelatase_C"/>
    <property type="match status" value="1"/>
</dbReference>
<feature type="domain" description="MCM C-terminal AAA(+) ATPase" evidence="4">
    <location>
        <begin position="288"/>
        <end position="383"/>
    </location>
</feature>
<dbReference type="InterPro" id="IPR014721">
    <property type="entry name" value="Ribsml_uS5_D2-typ_fold_subgr"/>
</dbReference>
<dbReference type="STRING" id="862517.HMPREF9225_1611"/>
<accession>E0NN72</accession>
<dbReference type="eggNOG" id="COG0606">
    <property type="taxonomic scope" value="Bacteria"/>
</dbReference>
<dbReference type="PANTHER" id="PTHR32039">
    <property type="entry name" value="MAGNESIUM-CHELATASE SUBUNIT CHLI"/>
    <property type="match status" value="1"/>
</dbReference>
<dbReference type="Gene3D" id="3.30.230.10">
    <property type="match status" value="1"/>
</dbReference>
<name>E0NN72_9FIRM</name>
<proteinExistence type="inferred from homology"/>
<dbReference type="HOGENOM" id="CLU_026145_1_1_9"/>
<protein>
    <submittedName>
        <fullName evidence="5">Mg chelatase-like protein</fullName>
    </submittedName>
</protein>
<keyword evidence="3" id="KW-0067">ATP-binding</keyword>
<comment type="similarity">
    <text evidence="1">Belongs to the Mg-chelatase subunits D/I family. ComM subfamily.</text>
</comment>
<evidence type="ECO:0000313" key="6">
    <source>
        <dbReference type="Proteomes" id="UP000003280"/>
    </source>
</evidence>
<dbReference type="PANTHER" id="PTHR32039:SF7">
    <property type="entry name" value="COMPETENCE PROTEIN COMM"/>
    <property type="match status" value="1"/>
</dbReference>
<evidence type="ECO:0000259" key="4">
    <source>
        <dbReference type="PROSITE" id="PS50051"/>
    </source>
</evidence>
<dbReference type="PRINTS" id="PR01657">
    <property type="entry name" value="MCMFAMILY"/>
</dbReference>
<dbReference type="RefSeq" id="WP_008902386.1">
    <property type="nucleotide sequence ID" value="NZ_GL397071.1"/>
</dbReference>
<keyword evidence="6" id="KW-1185">Reference proteome</keyword>
<dbReference type="Pfam" id="PF13541">
    <property type="entry name" value="ChlI"/>
    <property type="match status" value="1"/>
</dbReference>
<dbReference type="InterPro" id="IPR001208">
    <property type="entry name" value="MCM_dom"/>
</dbReference>
<evidence type="ECO:0000256" key="3">
    <source>
        <dbReference type="ARBA" id="ARBA00022840"/>
    </source>
</evidence>
<gene>
    <name evidence="5" type="primary">comM</name>
    <name evidence="5" type="ORF">HMPREF9225_1611</name>
</gene>
<evidence type="ECO:0000256" key="1">
    <source>
        <dbReference type="ARBA" id="ARBA00006354"/>
    </source>
</evidence>
<dbReference type="InterPro" id="IPR004482">
    <property type="entry name" value="Mg_chelat-rel"/>
</dbReference>
<dbReference type="InterPro" id="IPR003593">
    <property type="entry name" value="AAA+_ATPase"/>
</dbReference>
<dbReference type="SUPFAM" id="SSF52540">
    <property type="entry name" value="P-loop containing nucleoside triphosphate hydrolases"/>
    <property type="match status" value="1"/>
</dbReference>
<organism evidence="5 6">
    <name type="scientific">Peptoniphilus duerdenii ATCC BAA-1640</name>
    <dbReference type="NCBI Taxonomy" id="862517"/>
    <lineage>
        <taxon>Bacteria</taxon>
        <taxon>Bacillati</taxon>
        <taxon>Bacillota</taxon>
        <taxon>Tissierellia</taxon>
        <taxon>Tissierellales</taxon>
        <taxon>Peptoniphilaceae</taxon>
        <taxon>Peptoniphilus</taxon>
    </lineage>
</organism>
<sequence>MYAKVKTVTLLGLEGTLVNVEADIVRNIPKLTIVGLADTAVKESGERVRSAITNSGYSFPNERVTVNLAPAAIKKDGSALDLAIAMSLLCANDEVDEDPKDIIFIGELALDGSINSVKGVLPMVISMREEGFTKFIVPYANRNECSVVSDIEIYPAKTLTEVVEFVKGTGTLKRMVGNRSEEEVTYNLDFKDLKGQEKVKRLFEISAASRTNVLMVGTPGSGKTMAAKRFPTILPKLSFEEAIEVSKIYSVSGLLKEGALITTPPFRSPHHTASAVSLIGGGSIPKPGEISLAHRGVLFLDELPEFQKNVLEVLREPLESKTIHISRATATLTYPADFILIAALNPCPCGYHGSKLHECNCTRPQIDRYLSKVSHPLLDRIDMHIEVSEVKYEDISDEASGLDSETLRNSVLHARQLQEERYAKESFKLNGDLPDNKIRKYCKLDSACEKLMALSFKKYGFSARTYNKILKIARTIADLDSSENIKEMHLLEAIRYRTIDGKYWSK</sequence>
<reference evidence="5 6" key="1">
    <citation type="submission" date="2010-07" db="EMBL/GenBank/DDBJ databases">
        <authorList>
            <person name="Muzny D."/>
            <person name="Qin X."/>
            <person name="Deng J."/>
            <person name="Jiang H."/>
            <person name="Liu Y."/>
            <person name="Qu J."/>
            <person name="Song X.-Z."/>
            <person name="Zhang L."/>
            <person name="Thornton R."/>
            <person name="Coyle M."/>
            <person name="Francisco L."/>
            <person name="Jackson L."/>
            <person name="Javaid M."/>
            <person name="Korchina V."/>
            <person name="Kovar C."/>
            <person name="Mata R."/>
            <person name="Mathew T."/>
            <person name="Ngo R."/>
            <person name="Nguyen L."/>
            <person name="Nguyen N."/>
            <person name="Okwuonu G."/>
            <person name="Ongeri F."/>
            <person name="Pham C."/>
            <person name="Simmons D."/>
            <person name="Wilczek-Boney K."/>
            <person name="Hale W."/>
            <person name="Jakkamsetti A."/>
            <person name="Pham P."/>
            <person name="Ruth R."/>
            <person name="San Lucas F."/>
            <person name="Warren J."/>
            <person name="Zhang J."/>
            <person name="Zhao Z."/>
            <person name="Zhou C."/>
            <person name="Zhu D."/>
            <person name="Lee S."/>
            <person name="Bess C."/>
            <person name="Blankenburg K."/>
            <person name="Forbes L."/>
            <person name="Fu Q."/>
            <person name="Gubbala S."/>
            <person name="Hirani K."/>
            <person name="Jayaseelan J.C."/>
            <person name="Lara F."/>
            <person name="Munidasa M."/>
            <person name="Palculict T."/>
            <person name="Patil S."/>
            <person name="Pu L.-L."/>
            <person name="Saada N."/>
            <person name="Tang L."/>
            <person name="Weissenberger G."/>
            <person name="Zhu Y."/>
            <person name="Hemphill L."/>
            <person name="Shang Y."/>
            <person name="Youmans B."/>
            <person name="Ayvaz T."/>
            <person name="Ross M."/>
            <person name="Santibanez J."/>
            <person name="Aqrawi P."/>
            <person name="Gross S."/>
            <person name="Joshi V."/>
            <person name="Fowler G."/>
            <person name="Nazareth L."/>
            <person name="Reid J."/>
            <person name="Worley K."/>
            <person name="Petrosino J."/>
            <person name="Highlander S."/>
            <person name="Gibbs R."/>
        </authorList>
    </citation>
    <scope>NUCLEOTIDE SEQUENCE [LARGE SCALE GENOMIC DNA]</scope>
    <source>
        <strain evidence="5 6">ATCC BAA-1640</strain>
    </source>
</reference>
<comment type="caution">
    <text evidence="5">The sequence shown here is derived from an EMBL/GenBank/DDBJ whole genome shotgun (WGS) entry which is preliminary data.</text>
</comment>
<dbReference type="InterPro" id="IPR025158">
    <property type="entry name" value="Mg_chelat-rel_C"/>
</dbReference>
<dbReference type="OrthoDB" id="9813147at2"/>
<keyword evidence="2" id="KW-0547">Nucleotide-binding</keyword>
<dbReference type="InterPro" id="IPR020568">
    <property type="entry name" value="Ribosomal_Su5_D2-typ_SF"/>
</dbReference>
<dbReference type="Pfam" id="PF01078">
    <property type="entry name" value="Mg_chelatase"/>
    <property type="match status" value="1"/>
</dbReference>
<dbReference type="GO" id="GO:0003677">
    <property type="term" value="F:DNA binding"/>
    <property type="evidence" value="ECO:0007669"/>
    <property type="project" value="InterPro"/>
</dbReference>
<dbReference type="GO" id="GO:0005524">
    <property type="term" value="F:ATP binding"/>
    <property type="evidence" value="ECO:0007669"/>
    <property type="project" value="UniProtKB-KW"/>
</dbReference>
<evidence type="ECO:0000256" key="2">
    <source>
        <dbReference type="ARBA" id="ARBA00022741"/>
    </source>
</evidence>
<dbReference type="Gene3D" id="3.40.50.300">
    <property type="entry name" value="P-loop containing nucleotide triphosphate hydrolases"/>
    <property type="match status" value="1"/>
</dbReference>
<dbReference type="SMART" id="SM00382">
    <property type="entry name" value="AAA"/>
    <property type="match status" value="1"/>
</dbReference>
<dbReference type="InterPro" id="IPR045006">
    <property type="entry name" value="CHLI-like"/>
</dbReference>
<evidence type="ECO:0000313" key="5">
    <source>
        <dbReference type="EMBL" id="EFM24745.1"/>
    </source>
</evidence>